<dbReference type="Proteomes" id="UP000241890">
    <property type="component" value="Unassembled WGS sequence"/>
</dbReference>
<organism evidence="2 3">
    <name type="scientific">Hondaea fermentalgiana</name>
    <dbReference type="NCBI Taxonomy" id="2315210"/>
    <lineage>
        <taxon>Eukaryota</taxon>
        <taxon>Sar</taxon>
        <taxon>Stramenopiles</taxon>
        <taxon>Bigyra</taxon>
        <taxon>Labyrinthulomycetes</taxon>
        <taxon>Thraustochytrida</taxon>
        <taxon>Thraustochytriidae</taxon>
        <taxon>Hondaea</taxon>
    </lineage>
</organism>
<keyword evidence="3" id="KW-1185">Reference proteome</keyword>
<evidence type="ECO:0000313" key="3">
    <source>
        <dbReference type="Proteomes" id="UP000241890"/>
    </source>
</evidence>
<accession>A0A2R5GN03</accession>
<feature type="region of interest" description="Disordered" evidence="1">
    <location>
        <begin position="1"/>
        <end position="47"/>
    </location>
</feature>
<dbReference type="InParanoid" id="A0A2R5GN03"/>
<feature type="region of interest" description="Disordered" evidence="1">
    <location>
        <begin position="115"/>
        <end position="148"/>
    </location>
</feature>
<name>A0A2R5GN03_9STRA</name>
<sequence>MTSMGVHDSSRTTMPAKTPVKQLSPREASRKTKAATRSPSDEVSSPFSKLLLGVADRKAAHKEIARVLFTNGVRRQAAAADKEASANHAVKTSRATPVKSSSLAARRSFLPYRSPTDAMVSPATRGVRSRGARPVHADAENDAPPPFMLPKQQTRGFDLQRSFHMLASGANARNNKLRKLSRAGTSSALGAPPKLGRQRSGNDHSAAPTSTI</sequence>
<feature type="region of interest" description="Disordered" evidence="1">
    <location>
        <begin position="169"/>
        <end position="212"/>
    </location>
</feature>
<evidence type="ECO:0000256" key="1">
    <source>
        <dbReference type="SAM" id="MobiDB-lite"/>
    </source>
</evidence>
<evidence type="ECO:0000313" key="2">
    <source>
        <dbReference type="EMBL" id="GBG30003.1"/>
    </source>
</evidence>
<feature type="compositionally biased region" description="Polar residues" evidence="1">
    <location>
        <begin position="35"/>
        <end position="47"/>
    </location>
</feature>
<proteinExistence type="predicted"/>
<reference evidence="2 3" key="1">
    <citation type="submission" date="2017-12" db="EMBL/GenBank/DDBJ databases">
        <title>Sequencing, de novo assembly and annotation of complete genome of a new Thraustochytrid species, strain FCC1311.</title>
        <authorList>
            <person name="Sedici K."/>
            <person name="Godart F."/>
            <person name="Aiese Cigliano R."/>
            <person name="Sanseverino W."/>
            <person name="Barakat M."/>
            <person name="Ortet P."/>
            <person name="Marechal E."/>
            <person name="Cagnac O."/>
            <person name="Amato A."/>
        </authorList>
    </citation>
    <scope>NUCLEOTIDE SEQUENCE [LARGE SCALE GENOMIC DNA]</scope>
</reference>
<protein>
    <submittedName>
        <fullName evidence="2">Uncharacterized protein</fullName>
    </submittedName>
</protein>
<dbReference type="EMBL" id="BEYU01000069">
    <property type="protein sequence ID" value="GBG30003.1"/>
    <property type="molecule type" value="Genomic_DNA"/>
</dbReference>
<dbReference type="AlphaFoldDB" id="A0A2R5GN03"/>
<feature type="region of interest" description="Disordered" evidence="1">
    <location>
        <begin position="80"/>
        <end position="99"/>
    </location>
</feature>
<gene>
    <name evidence="2" type="ORF">FCC1311_062232</name>
</gene>
<comment type="caution">
    <text evidence="2">The sequence shown here is derived from an EMBL/GenBank/DDBJ whole genome shotgun (WGS) entry which is preliminary data.</text>
</comment>